<dbReference type="AlphaFoldDB" id="A0A0F9PIX8"/>
<feature type="region of interest" description="Disordered" evidence="1">
    <location>
        <begin position="1"/>
        <end position="49"/>
    </location>
</feature>
<dbReference type="EMBL" id="LAZR01005314">
    <property type="protein sequence ID" value="KKN00966.1"/>
    <property type="molecule type" value="Genomic_DNA"/>
</dbReference>
<accession>A0A0F9PIX8</accession>
<sequence length="1235" mass="134265">MEAEQERKRGLDEREVPSVEDGLRRFREVEQRQQPPARPFAQQFPDPYAIPASRIPVGAPATEIPQVEPPGMGPVLDPLERFTNRFMDPIAATALQTAQSPLGQALPGMPELRMVRPEAERLGLEQYVPSVERKSFRQLKEEGGFVNPIAAALGSEEEQRRAQGVLEESGFATALAFRIVTDPFNFVPVVGFTKVDDLLRALRAITPLKGSARTRAVTSFKATFSPTEFAADIPAARTAGAPKAIGADIAGPAAADVQTTGLIPSTVMLPTGKAAVAARVPLRTTGEFATPRLPGEGVGDVSQAGRLPPDVEHIVQGGTFTPPAVPPDVLAGGAIDRLSRIIEAVKPLRREAELAKSRALRLKVGALRGIQAEGAGEAGFFRGRAALRGPNLPDLPSALEPGAVVWAKDKGNLGRIVRLGDNTATVSFYNRQTGARATRELERELLTPLGGGEVRWQFTQSEVDAMIDHALKNPAAKARPLEAENARSALVKTLNGELPTTGEIALLEKYYGKDFAKAVSGSRPLGEKAWEAFVDAVNLPRTLMASYDVSFPLRQGIMVGPRHPKEFLGDLPDMFKGGFSERYAKLVDEALDADATVFNVLVKGQERPMALSELAADSGLYRAPIEGYGPLAAREEFFLSNLAKKIPLVGQGVRFSERAFITYGNKLRQDIFRNVLHSWSSGGKPITPEDAKALANLLNRMTGRGTLGPADQIAPLLSAGFFAPRFAVSRPQAVAQLFNWRTVAGRRAARMAAQEIASFVGLGTSILALAKLSGLDVEMDPLAADWGKIRIGNTRIDFWGGNIQVARLVAQLSQGKRTTSAGTTIPSSRVNSALRVLRFKESPPASAFTDWALGETAIGEKFPPTGLIGEGSITAQVARRTMPMAVQDLVEAILGEGMTGGFLGALAFGGVGVQTYETLPDAFEAVTGRNYAETPRALRDQLIREHNELQRFKQDKVPEGEQLRMGRSNELLAGAEAVLAGVPGAARAYHENRSNIMAKWGGAREWTFRTMDIKPVGRDNEILSQIYDVNFQEDRDGNGIPGDDDDVRLAIDLQEALRGQLSGPVQRALKNPENFFPDEGVAEVEGRRNEAKDKLDYLFDNIPKYRGATVEESERTDDYVRYVRQVQKDMLRKHGDGWGWTLPELATELGKEDGVPEVGQWASWALSDSIARSAAYDDFLIANQEDIAPFFPMMYQRTVFREKGALTDEVWREVNLAQESPVPSSMQAPLAVLRS</sequence>
<gene>
    <name evidence="2" type="ORF">LCGC14_1132510</name>
</gene>
<feature type="compositionally biased region" description="Basic and acidic residues" evidence="1">
    <location>
        <begin position="1"/>
        <end position="31"/>
    </location>
</feature>
<organism evidence="2">
    <name type="scientific">marine sediment metagenome</name>
    <dbReference type="NCBI Taxonomy" id="412755"/>
    <lineage>
        <taxon>unclassified sequences</taxon>
        <taxon>metagenomes</taxon>
        <taxon>ecological metagenomes</taxon>
    </lineage>
</organism>
<feature type="compositionally biased region" description="Low complexity" evidence="1">
    <location>
        <begin position="32"/>
        <end position="45"/>
    </location>
</feature>
<proteinExistence type="predicted"/>
<protein>
    <submittedName>
        <fullName evidence="2">Uncharacterized protein</fullName>
    </submittedName>
</protein>
<reference evidence="2" key="1">
    <citation type="journal article" date="2015" name="Nature">
        <title>Complex archaea that bridge the gap between prokaryotes and eukaryotes.</title>
        <authorList>
            <person name="Spang A."/>
            <person name="Saw J.H."/>
            <person name="Jorgensen S.L."/>
            <person name="Zaremba-Niedzwiedzka K."/>
            <person name="Martijn J."/>
            <person name="Lind A.E."/>
            <person name="van Eijk R."/>
            <person name="Schleper C."/>
            <person name="Guy L."/>
            <person name="Ettema T.J."/>
        </authorList>
    </citation>
    <scope>NUCLEOTIDE SEQUENCE</scope>
</reference>
<evidence type="ECO:0000313" key="2">
    <source>
        <dbReference type="EMBL" id="KKN00966.1"/>
    </source>
</evidence>
<comment type="caution">
    <text evidence="2">The sequence shown here is derived from an EMBL/GenBank/DDBJ whole genome shotgun (WGS) entry which is preliminary data.</text>
</comment>
<evidence type="ECO:0000256" key="1">
    <source>
        <dbReference type="SAM" id="MobiDB-lite"/>
    </source>
</evidence>
<name>A0A0F9PIX8_9ZZZZ</name>